<reference evidence="3 4" key="1">
    <citation type="submission" date="2017-01" db="EMBL/GenBank/DDBJ databases">
        <title>Genome sequence of Rhodoferax antarcticus ANT.BR, a psychrophilic purple nonsulfur bacterium from an Antarctic microbial mat.</title>
        <authorList>
            <person name="Baker J."/>
            <person name="Riester C."/>
            <person name="Skinner B."/>
            <person name="Newell A."/>
            <person name="Swingley W."/>
            <person name="Madigan M."/>
            <person name="Jung D."/>
            <person name="Asao M."/>
            <person name="Chen M."/>
            <person name="Loughlin P."/>
            <person name="Pan H."/>
            <person name="Lin S."/>
            <person name="Li N."/>
            <person name="Shaw J."/>
            <person name="Prado M."/>
            <person name="Sherman C."/>
            <person name="Li X."/>
            <person name="Tang J."/>
            <person name="Blankenship R."/>
            <person name="Zhao T."/>
            <person name="Touchman J."/>
            <person name="Sattley M."/>
        </authorList>
    </citation>
    <scope>NUCLEOTIDE SEQUENCE [LARGE SCALE GENOMIC DNA]</scope>
    <source>
        <strain evidence="3 4">ANT.BR</strain>
    </source>
</reference>
<dbReference type="PANTHER" id="PTHR43617:SF35">
    <property type="entry name" value="[RIBOSOMAL PROTEIN BS18]-ALANINE N-ACETYLTRANSFERASE"/>
    <property type="match status" value="1"/>
</dbReference>
<feature type="domain" description="N-acetyltransferase" evidence="2">
    <location>
        <begin position="10"/>
        <end position="156"/>
    </location>
</feature>
<evidence type="ECO:0000313" key="3">
    <source>
        <dbReference type="EMBL" id="OLP07628.1"/>
    </source>
</evidence>
<dbReference type="InterPro" id="IPR000182">
    <property type="entry name" value="GNAT_dom"/>
</dbReference>
<proteinExistence type="inferred from homology"/>
<dbReference type="InterPro" id="IPR016181">
    <property type="entry name" value="Acyl_CoA_acyltransferase"/>
</dbReference>
<dbReference type="Gene3D" id="3.40.630.30">
    <property type="match status" value="1"/>
</dbReference>
<dbReference type="STRING" id="81479.RA876_17590"/>
<comment type="catalytic activity">
    <reaction evidence="1">
        <text>N-terminal L-alanyl-[ribosomal protein bS18] + acetyl-CoA = N-terminal N(alpha)-acetyl-L-alanyl-[ribosomal protein bS18] + CoA + H(+)</text>
        <dbReference type="Rhea" id="RHEA:43756"/>
        <dbReference type="Rhea" id="RHEA-COMP:10676"/>
        <dbReference type="Rhea" id="RHEA-COMP:10677"/>
        <dbReference type="ChEBI" id="CHEBI:15378"/>
        <dbReference type="ChEBI" id="CHEBI:57287"/>
        <dbReference type="ChEBI" id="CHEBI:57288"/>
        <dbReference type="ChEBI" id="CHEBI:64718"/>
        <dbReference type="ChEBI" id="CHEBI:83683"/>
        <dbReference type="EC" id="2.3.1.266"/>
    </reaction>
</comment>
<dbReference type="InterPro" id="IPR050276">
    <property type="entry name" value="MshD_Acetyltransferase"/>
</dbReference>
<dbReference type="EC" id="2.3.1.266" evidence="1"/>
<keyword evidence="1 3" id="KW-0012">Acyltransferase</keyword>
<gene>
    <name evidence="1 3" type="primary">rimI</name>
    <name evidence="3" type="ORF">BLL52_0724</name>
</gene>
<feature type="active site" description="Proton donor" evidence="1">
    <location>
        <position position="123"/>
    </location>
</feature>
<dbReference type="PROSITE" id="PS51186">
    <property type="entry name" value="GNAT"/>
    <property type="match status" value="1"/>
</dbReference>
<dbReference type="PANTHER" id="PTHR43617">
    <property type="entry name" value="L-AMINO ACID N-ACETYLTRANSFERASE"/>
    <property type="match status" value="1"/>
</dbReference>
<dbReference type="AlphaFoldDB" id="A0A1Q8YHT4"/>
<keyword evidence="4" id="KW-1185">Reference proteome</keyword>
<comment type="similarity">
    <text evidence="1">Belongs to the acetyltransferase family. RimI subfamily.</text>
</comment>
<name>A0A1Q8YHT4_9BURK</name>
<dbReference type="Pfam" id="PF00583">
    <property type="entry name" value="Acetyltransf_1"/>
    <property type="match status" value="1"/>
</dbReference>
<sequence>MNALLKPIEARLEPMRESDLDAVLALELQAYPHPWQRKHFSDCLAGGYQAQLLMADDTLLGYFVAMPGFEEAHLLNLAVAPSHQRQGWALVLLDALVLWARGKGLQWVWLESRASNSRAVQVYQAHGFRQVGVRKHYYPASNGQREDALVMSLKLN</sequence>
<dbReference type="NCBIfam" id="TIGR01575">
    <property type="entry name" value="rimI"/>
    <property type="match status" value="1"/>
</dbReference>
<dbReference type="SUPFAM" id="SSF55729">
    <property type="entry name" value="Acyl-CoA N-acyltransferases (Nat)"/>
    <property type="match status" value="1"/>
</dbReference>
<feature type="active site" description="Proton acceptor" evidence="1">
    <location>
        <position position="111"/>
    </location>
</feature>
<evidence type="ECO:0000313" key="4">
    <source>
        <dbReference type="Proteomes" id="UP000185911"/>
    </source>
</evidence>
<keyword evidence="1 3" id="KW-0808">Transferase</keyword>
<comment type="caution">
    <text evidence="1">Lacks conserved residue(s) required for the propagation of feature annotation.</text>
</comment>
<organism evidence="3 4">
    <name type="scientific">Rhodoferax antarcticus ANT.BR</name>
    <dbReference type="NCBI Taxonomy" id="1111071"/>
    <lineage>
        <taxon>Bacteria</taxon>
        <taxon>Pseudomonadati</taxon>
        <taxon>Pseudomonadota</taxon>
        <taxon>Betaproteobacteria</taxon>
        <taxon>Burkholderiales</taxon>
        <taxon>Comamonadaceae</taxon>
        <taxon>Rhodoferax</taxon>
    </lineage>
</organism>
<comment type="function">
    <text evidence="1">Acetylates the N-terminal alanine of ribosomal protein bS18.</text>
</comment>
<dbReference type="GO" id="GO:0008999">
    <property type="term" value="F:protein-N-terminal-alanine acetyltransferase activity"/>
    <property type="evidence" value="ECO:0007669"/>
    <property type="project" value="UniProtKB-UniRule"/>
</dbReference>
<comment type="subcellular location">
    <subcellularLocation>
        <location evidence="1">Cytoplasm</location>
    </subcellularLocation>
</comment>
<protein>
    <recommendedName>
        <fullName evidence="1">[Ribosomal protein bS18]-alanine N-acetyltransferase</fullName>
        <ecNumber evidence="1">2.3.1.266</ecNumber>
    </recommendedName>
</protein>
<dbReference type="InterPro" id="IPR043690">
    <property type="entry name" value="RimI"/>
</dbReference>
<comment type="caution">
    <text evidence="3">The sequence shown here is derived from an EMBL/GenBank/DDBJ whole genome shotgun (WGS) entry which is preliminary data.</text>
</comment>
<dbReference type="Proteomes" id="UP000185911">
    <property type="component" value="Unassembled WGS sequence"/>
</dbReference>
<evidence type="ECO:0000259" key="2">
    <source>
        <dbReference type="PROSITE" id="PS51186"/>
    </source>
</evidence>
<dbReference type="EMBL" id="MSYM01000007">
    <property type="protein sequence ID" value="OLP07628.1"/>
    <property type="molecule type" value="Genomic_DNA"/>
</dbReference>
<dbReference type="InterPro" id="IPR006464">
    <property type="entry name" value="AcTrfase_RimI/Ard1"/>
</dbReference>
<accession>A0A1Q8YHT4</accession>
<feature type="binding site" evidence="1">
    <location>
        <begin position="77"/>
        <end position="79"/>
    </location>
    <ligand>
        <name>acetyl-CoA</name>
        <dbReference type="ChEBI" id="CHEBI:57288"/>
    </ligand>
</feature>
<dbReference type="RefSeq" id="WP_075585312.1">
    <property type="nucleotide sequence ID" value="NZ_MSYM01000007.1"/>
</dbReference>
<evidence type="ECO:0000256" key="1">
    <source>
        <dbReference type="HAMAP-Rule" id="MF_02210"/>
    </source>
</evidence>
<feature type="binding site" evidence="1">
    <location>
        <position position="116"/>
    </location>
    <ligand>
        <name>acetyl-CoA</name>
        <dbReference type="ChEBI" id="CHEBI:57288"/>
    </ligand>
</feature>
<dbReference type="HAMAP" id="MF_02210">
    <property type="entry name" value="RimI"/>
    <property type="match status" value="1"/>
</dbReference>
<keyword evidence="1" id="KW-0963">Cytoplasm</keyword>
<dbReference type="GO" id="GO:0005737">
    <property type="term" value="C:cytoplasm"/>
    <property type="evidence" value="ECO:0007669"/>
    <property type="project" value="UniProtKB-SubCell"/>
</dbReference>